<keyword evidence="6" id="KW-0812">Transmembrane</keyword>
<dbReference type="PANTHER" id="PTHR32170:SF3">
    <property type="entry name" value="PROTEASOME ACTIVATOR COMPLEX SUBUNIT 4"/>
    <property type="match status" value="1"/>
</dbReference>
<evidence type="ECO:0000256" key="1">
    <source>
        <dbReference type="ARBA" id="ARBA00005739"/>
    </source>
</evidence>
<dbReference type="PANTHER" id="PTHR32170">
    <property type="entry name" value="PROTEASOME ACTIVATOR COMPLEX SUBUNIT 4"/>
    <property type="match status" value="1"/>
</dbReference>
<evidence type="ECO:0000256" key="3">
    <source>
        <dbReference type="ARBA" id="ARBA00022763"/>
    </source>
</evidence>
<evidence type="ECO:0000256" key="4">
    <source>
        <dbReference type="ARBA" id="ARBA00023204"/>
    </source>
</evidence>
<feature type="domain" description="Proteasome activator complex subunit 4 C-terminal" evidence="7">
    <location>
        <begin position="2119"/>
        <end position="2205"/>
    </location>
</feature>
<sequence>MPDDKESVSSDYHSLDNDDAIFEYQHVLPCSMHVVHPTLKEDVEKKDRATILKASQLLLDFGTPEEVAGKIAKRHKKPEESAGCSEKENGDLLFGVAAGTGTPIPLRPIFDAPLDKYDDVFEADRELRRRCLHLSATLEGEYVFYCLPLDMLRRVGPLLYSWITDLDFLLRSNAAWCSVVDCFCIALRSTGVMRNSRTDFFLPWRPLVRLLFLVLTEDKPGSALLGVARICRDLLPYIQKLCDTASKFFEAEALDDLWSILTPRFGFCVMSASLAMWILYKLMPIRSLYDPHSGVLLPVAGRIVRLLLMEGRYWHPRSVNWLGLSLMFVFKICYAGIGLIDLNSYAEAVFTMVLSFVEFPISDEERCFHRKSNTVPIGADNIISVNCPNVMRLFGYIVNVLPKDTNSPLWNHLRRFVSSTSVFLSPGCRKKWGFGNLTRFYKSLLEAACMRMRRQRWYEQNVSDSPELVAPCYYISEEYLWTEDTVQCLVDIVSPTVLTLLHDANGKVVGVLSALAFLSPKTFLPHIVKSIEKGSQHFQESPDHCAACLELLWNSYLSLLDCRETREDFLALLVQVLRMLPRWINYSHRDVCCYALRLFLAICSVESLRELLGGEDAECEYVADVVSHFFTFCCSNRGEWSHDYLSNFSKALFANVSEEAFTYCMKKIFKNAENWTNESEAFVGCCLLESLARRSPEPVMRWAASFLVPQLLCTVATRDSDDIMRCSTLLSGCVRGAGQSCFPYRRELLQCILAQLTFVTNKNRIKAATEIYTALFSGLKKVSCVEVVDVEASSAVRCGDNNDGSDAEAVDSLLGPREKCLEEKSRFYRLKDVNFKWNEPSVEHVTFLHEIYQSFLLEIITVIQNIENVSPPSSSGTIRGLYAFLPSSINTTVQGSAAFQNQDNDDNNMTVTTEQQHSPTQMPLSTTANTDDEFTPHCVLISVLDWLLNVLKINRDLRPHWKNKNEPGMEAWHEVEPRAMWVLCAPSEEIAEKSKSLTDDIHPLIMEHVLRRVTGGVADEGIVSIALQRSQSFFVQGKSALDATHSTNVDDEGLLLVMSILMERAGFTKAELTDDSFIGKSTRNNYVHRRFLLRMMKRYTGLPKNFWMNESEKTIEDRQLSTFVSISPACFGDIFALTYSMLFSRSRKIKTASINVVLLLLPLIGNSGRERFLLRHLDVMEKISELCADEKFYAISEEEGDVQTTEIEAVEPKSKARPHSKSLPDTANILLVKDDEYVGNSTGTESGICPLRTTGAITADGCDVSGEGGDGVGSETARVEPLKCGEKRNIFSKTRLREEVRFSLCFLRGRYRHFCSLSGGAVIKRATEVYTNLSKVLGITTIDVGIHQSISIEEKTIPKPSIAADYASDVFTHAEKLVHSAPRYTQHLLWHVSVCFNVSPVEIPSPTAVTMLFKLVSGIDAQVSKTAQVLLLAVLKCLKEKQKKKRVLMRRGDVDEEGSVSFFRNRCELLRQRCGTRFRVFQHSGFIFPPKYITIDDSCVLPDVLDDGEPLLVPSNEIVSCRQYLQSETEYSVVGSNPENKQKLEEIRAVVARVSGIVQEDGCRPTDGTEMRKDNLMNLDTDEAETLKKSWIWKMLTVQRENASGTGASSCLIWELLGKVVGVEVSAEVYTKIACLMFREYVEALQDGAAAATVTEQRWLICADLLNAAIIFSKRFPSVRKVVLECALQIVVEACTNIRIPSKECSYLTNRVGGVGIKLNAEEVWMACEKLFATLPRSIVEEGSSQVPACPDKGSFSADDAQGKTSYSGATRGISSILFALSKLVKSPVVCGNVEITSKLCKCITDRKDLFLFSDSINICKASTEVISTVLHSCFCLSDCTPWNSNVLEDVLNFMRHMYETVELQCNVQLTGSCDKSLERTVTTIESEKNSCADATELVASHAVESGVTAAENIPHAEERKLYSALKVLTLIWLRPVPKVFEALWKECLTAIIRLLDIPLVRIDGMDKEIFSVLKSIALTHLPKDVVLLEMKYFCDVLEEKYPFGRTKGAKIAVTRALYHMLVVNVHRIGKYEAIKSVVGAATACIGQEDGDVRERSRSLLAVLSRVASAGQITNIINEFFEELRQLQTSSSESGDVAVMCASSSIPQAATEKCSAERRRRTILLTLCSFLSVHVGPTTPYLKPLMRYLVRFEHDTSNLVRAEVKRAFQMWWGTHRSGWELCYNEDFTPEEVERLMALMKAPTYLF</sequence>
<feature type="transmembrane region" description="Helical" evidence="6">
    <location>
        <begin position="319"/>
        <end position="340"/>
    </location>
</feature>
<evidence type="ECO:0008006" key="10">
    <source>
        <dbReference type="Google" id="ProtNLM"/>
    </source>
</evidence>
<dbReference type="GO" id="GO:0010499">
    <property type="term" value="P:proteasomal ubiquitin-independent protein catabolic process"/>
    <property type="evidence" value="ECO:0007669"/>
    <property type="project" value="TreeGrafter"/>
</dbReference>
<dbReference type="InterPro" id="IPR016024">
    <property type="entry name" value="ARM-type_fold"/>
</dbReference>
<comment type="similarity">
    <text evidence="1">Belongs to the BLM10 family.</text>
</comment>
<evidence type="ECO:0000259" key="7">
    <source>
        <dbReference type="Pfam" id="PF11919"/>
    </source>
</evidence>
<dbReference type="GO" id="GO:0016504">
    <property type="term" value="F:peptidase activator activity"/>
    <property type="evidence" value="ECO:0007669"/>
    <property type="project" value="InterPro"/>
</dbReference>
<dbReference type="SUPFAM" id="SSF48371">
    <property type="entry name" value="ARM repeat"/>
    <property type="match status" value="1"/>
</dbReference>
<name>G0UR21_TRYCI</name>
<dbReference type="VEuPathDB" id="TriTrypDB:TcIL3000_8_360"/>
<evidence type="ECO:0000256" key="5">
    <source>
        <dbReference type="SAM" id="MobiDB-lite"/>
    </source>
</evidence>
<dbReference type="Pfam" id="PF16507">
    <property type="entry name" value="HEAT_PSME4_mid"/>
    <property type="match status" value="1"/>
</dbReference>
<dbReference type="InterPro" id="IPR032430">
    <property type="entry name" value="Blm10_mid"/>
</dbReference>
<feature type="region of interest" description="Disordered" evidence="5">
    <location>
        <begin position="899"/>
        <end position="924"/>
    </location>
</feature>
<evidence type="ECO:0000256" key="2">
    <source>
        <dbReference type="ARBA" id="ARBA00022737"/>
    </source>
</evidence>
<evidence type="ECO:0000259" key="8">
    <source>
        <dbReference type="Pfam" id="PF16507"/>
    </source>
</evidence>
<evidence type="ECO:0000256" key="6">
    <source>
        <dbReference type="SAM" id="Phobius"/>
    </source>
</evidence>
<dbReference type="EMBL" id="HE575321">
    <property type="protein sequence ID" value="CCC91832.1"/>
    <property type="molecule type" value="Genomic_DNA"/>
</dbReference>
<dbReference type="GO" id="GO:0005829">
    <property type="term" value="C:cytosol"/>
    <property type="evidence" value="ECO:0007669"/>
    <property type="project" value="TreeGrafter"/>
</dbReference>
<dbReference type="Pfam" id="PF11919">
    <property type="entry name" value="PSME4_C"/>
    <property type="match status" value="1"/>
</dbReference>
<dbReference type="InterPro" id="IPR021843">
    <property type="entry name" value="PSME4_C"/>
</dbReference>
<keyword evidence="6" id="KW-1133">Transmembrane helix</keyword>
<feature type="compositionally biased region" description="Polar residues" evidence="5">
    <location>
        <begin position="909"/>
        <end position="924"/>
    </location>
</feature>
<dbReference type="GO" id="GO:0070628">
    <property type="term" value="F:proteasome binding"/>
    <property type="evidence" value="ECO:0007669"/>
    <property type="project" value="InterPro"/>
</dbReference>
<organism evidence="9">
    <name type="scientific">Trypanosoma congolense (strain IL3000)</name>
    <dbReference type="NCBI Taxonomy" id="1068625"/>
    <lineage>
        <taxon>Eukaryota</taxon>
        <taxon>Discoba</taxon>
        <taxon>Euglenozoa</taxon>
        <taxon>Kinetoplastea</taxon>
        <taxon>Metakinetoplastina</taxon>
        <taxon>Trypanosomatida</taxon>
        <taxon>Trypanosomatidae</taxon>
        <taxon>Trypanosoma</taxon>
        <taxon>Nannomonas</taxon>
    </lineage>
</organism>
<proteinExistence type="inferred from homology"/>
<dbReference type="Gene3D" id="1.25.10.10">
    <property type="entry name" value="Leucine-rich Repeat Variant"/>
    <property type="match status" value="1"/>
</dbReference>
<feature type="transmembrane region" description="Helical" evidence="6">
    <location>
        <begin position="257"/>
        <end position="280"/>
    </location>
</feature>
<keyword evidence="6" id="KW-0472">Membrane</keyword>
<dbReference type="GO" id="GO:0005634">
    <property type="term" value="C:nucleus"/>
    <property type="evidence" value="ECO:0007669"/>
    <property type="project" value="TreeGrafter"/>
</dbReference>
<evidence type="ECO:0000313" key="9">
    <source>
        <dbReference type="EMBL" id="CCC91832.1"/>
    </source>
</evidence>
<keyword evidence="2" id="KW-0677">Repeat</keyword>
<dbReference type="InterPro" id="IPR035309">
    <property type="entry name" value="PSME4"/>
</dbReference>
<keyword evidence="3" id="KW-0227">DNA damage</keyword>
<protein>
    <recommendedName>
        <fullName evidence="10">Proteasome activator complex subunit 4 C-terminal domain-containing protein</fullName>
    </recommendedName>
</protein>
<keyword evidence="4" id="KW-0234">DNA repair</keyword>
<feature type="domain" description="Proteasome activator Blm10 middle HEAT repeats region" evidence="8">
    <location>
        <begin position="644"/>
        <end position="868"/>
    </location>
</feature>
<reference evidence="9" key="1">
    <citation type="journal article" date="2012" name="Proc. Natl. Acad. Sci. U.S.A.">
        <title>Antigenic diversity is generated by distinct evolutionary mechanisms in African trypanosome species.</title>
        <authorList>
            <person name="Jackson A.P."/>
            <person name="Berry A."/>
            <person name="Aslett M."/>
            <person name="Allison H.C."/>
            <person name="Burton P."/>
            <person name="Vavrova-Anderson J."/>
            <person name="Brown R."/>
            <person name="Browne H."/>
            <person name="Corton N."/>
            <person name="Hauser H."/>
            <person name="Gamble J."/>
            <person name="Gilderthorp R."/>
            <person name="Marcello L."/>
            <person name="McQuillan J."/>
            <person name="Otto T.D."/>
            <person name="Quail M.A."/>
            <person name="Sanders M.J."/>
            <person name="van Tonder A."/>
            <person name="Ginger M.L."/>
            <person name="Field M.C."/>
            <person name="Barry J.D."/>
            <person name="Hertz-Fowler C."/>
            <person name="Berriman M."/>
        </authorList>
    </citation>
    <scope>NUCLEOTIDE SEQUENCE</scope>
    <source>
        <strain evidence="9">IL3000</strain>
    </source>
</reference>
<dbReference type="InterPro" id="IPR011989">
    <property type="entry name" value="ARM-like"/>
</dbReference>
<accession>G0UR21</accession>
<gene>
    <name evidence="9" type="ORF">TCIL3000_8_360</name>
</gene>
<dbReference type="GO" id="GO:0006281">
    <property type="term" value="P:DNA repair"/>
    <property type="evidence" value="ECO:0007669"/>
    <property type="project" value="UniProtKB-KW"/>
</dbReference>